<evidence type="ECO:0000313" key="2">
    <source>
        <dbReference type="Proteomes" id="UP000046176"/>
    </source>
</evidence>
<dbReference type="InterPro" id="IPR011660">
    <property type="entry name" value="VapB-like"/>
</dbReference>
<dbReference type="OrthoDB" id="9814421at2"/>
<reference evidence="1 2" key="1">
    <citation type="submission" date="2014-08" db="EMBL/GenBank/DDBJ databases">
        <authorList>
            <person name="Chen Y.-H."/>
        </authorList>
    </citation>
    <scope>NUCLEOTIDE SEQUENCE [LARGE SCALE GENOMIC DNA]</scope>
</reference>
<dbReference type="RefSeq" id="WP_046668278.1">
    <property type="nucleotide sequence ID" value="NZ_CCRH01000013.1"/>
</dbReference>
<evidence type="ECO:0000313" key="1">
    <source>
        <dbReference type="EMBL" id="CDZ38449.1"/>
    </source>
</evidence>
<sequence length="84" mass="9424">MTLNIRNEEADALARELARIDGTTITDAVISALKETIDKRIRQETPRETATRILTQRGLAFKANRQPVPPEAYHDLDHQIGDDG</sequence>
<proteinExistence type="predicted"/>
<gene>
    <name evidence="1" type="ORF">NGAL_HAMBI1145_43690</name>
</gene>
<name>A0A0T7FTZ2_NEOGA</name>
<dbReference type="Pfam" id="PF07704">
    <property type="entry name" value="PSK_trans_fac"/>
    <property type="match status" value="1"/>
</dbReference>
<organism evidence="1 2">
    <name type="scientific">Neorhizobium galegae bv. officinalis</name>
    <dbReference type="NCBI Taxonomy" id="323656"/>
    <lineage>
        <taxon>Bacteria</taxon>
        <taxon>Pseudomonadati</taxon>
        <taxon>Pseudomonadota</taxon>
        <taxon>Alphaproteobacteria</taxon>
        <taxon>Hyphomicrobiales</taxon>
        <taxon>Rhizobiaceae</taxon>
        <taxon>Rhizobium/Agrobacterium group</taxon>
        <taxon>Neorhizobium</taxon>
    </lineage>
</organism>
<dbReference type="AlphaFoldDB" id="A0A0T7FTZ2"/>
<accession>A0A0T7FTZ2</accession>
<dbReference type="Proteomes" id="UP000046176">
    <property type="component" value="Unassembled WGS sequence"/>
</dbReference>
<protein>
    <recommendedName>
        <fullName evidence="3">Rv0623 family protein transcription factor</fullName>
    </recommendedName>
</protein>
<evidence type="ECO:0008006" key="3">
    <source>
        <dbReference type="Google" id="ProtNLM"/>
    </source>
</evidence>
<dbReference type="EMBL" id="CCRH01000013">
    <property type="protein sequence ID" value="CDZ38449.1"/>
    <property type="molecule type" value="Genomic_DNA"/>
</dbReference>